<organism evidence="1 2">
    <name type="scientific">Vibrio panuliri</name>
    <dbReference type="NCBI Taxonomy" id="1381081"/>
    <lineage>
        <taxon>Bacteria</taxon>
        <taxon>Pseudomonadati</taxon>
        <taxon>Pseudomonadota</taxon>
        <taxon>Gammaproteobacteria</taxon>
        <taxon>Vibrionales</taxon>
        <taxon>Vibrionaceae</taxon>
        <taxon>Vibrio</taxon>
    </lineage>
</organism>
<dbReference type="SUPFAM" id="SSF52540">
    <property type="entry name" value="P-loop containing nucleoside triphosphate hydrolases"/>
    <property type="match status" value="1"/>
</dbReference>
<accession>A0ABX3FG27</accession>
<dbReference type="InterPro" id="IPR050445">
    <property type="entry name" value="Bact_polysacc_biosynth/exp"/>
</dbReference>
<dbReference type="PANTHER" id="PTHR32309:SF13">
    <property type="entry name" value="FERRIC ENTEROBACTIN TRANSPORT PROTEIN FEPE"/>
    <property type="match status" value="1"/>
</dbReference>
<dbReference type="RefSeq" id="WP_075715558.1">
    <property type="nucleotide sequence ID" value="NZ_AP019654.1"/>
</dbReference>
<dbReference type="Gene3D" id="3.40.50.300">
    <property type="entry name" value="P-loop containing nucleotide triphosphate hydrolases"/>
    <property type="match status" value="1"/>
</dbReference>
<dbReference type="PANTHER" id="PTHR32309">
    <property type="entry name" value="TYROSINE-PROTEIN KINASE"/>
    <property type="match status" value="1"/>
</dbReference>
<name>A0ABX3FG27_9VIBR</name>
<dbReference type="EMBL" id="MJMH01000185">
    <property type="protein sequence ID" value="OLQ89301.1"/>
    <property type="molecule type" value="Genomic_DNA"/>
</dbReference>
<keyword evidence="2" id="KW-1185">Reference proteome</keyword>
<dbReference type="InterPro" id="IPR027417">
    <property type="entry name" value="P-loop_NTPase"/>
</dbReference>
<dbReference type="Proteomes" id="UP000186039">
    <property type="component" value="Unassembled WGS sequence"/>
</dbReference>
<proteinExistence type="predicted"/>
<evidence type="ECO:0000313" key="2">
    <source>
        <dbReference type="Proteomes" id="UP000186039"/>
    </source>
</evidence>
<comment type="caution">
    <text evidence="1">The sequence shown here is derived from an EMBL/GenBank/DDBJ whole genome shotgun (WGS) entry which is preliminary data.</text>
</comment>
<protein>
    <submittedName>
        <fullName evidence="1">Chromosome partitioning protein ParA</fullName>
    </submittedName>
</protein>
<reference evidence="1 2" key="1">
    <citation type="submission" date="2016-09" db="EMBL/GenBank/DDBJ databases">
        <title>Genomic Taxonomy of the Vibrionaceae.</title>
        <authorList>
            <person name="Gonzalez-Castillo A."/>
            <person name="Gomez-Gil B."/>
            <person name="Enciso-Ibarra K."/>
        </authorList>
    </citation>
    <scope>NUCLEOTIDE SEQUENCE [LARGE SCALE GENOMIC DNA]</scope>
    <source>
        <strain evidence="1 2">CAIM 1902</strain>
    </source>
</reference>
<evidence type="ECO:0000313" key="1">
    <source>
        <dbReference type="EMBL" id="OLQ89301.1"/>
    </source>
</evidence>
<gene>
    <name evidence="1" type="ORF">BIY20_11855</name>
</gene>
<sequence length="229" mass="25662">MMIPATLNEVEQIFLATESHQTRSICVTACHSGDGVTTIAASLAERLLLAGYSTLLVDLNPFKTGFDCQPCLEHQSDIQWLQPINSSQLFTGIKLADNPNLLVNFRNPKFLSKQLTSWLDSFDKIVIDTSPVLQNNKNNIPAQTVASCCDHTFLVVRGGQTTQSHLLVAKQLFDRNNALLVSSVLNNMQQSSLGEEIVRELNRVKVIPKHWRDKWAQKLLNNEWLSHIA</sequence>